<feature type="transmembrane region" description="Helical" evidence="5">
    <location>
        <begin position="280"/>
        <end position="306"/>
    </location>
</feature>
<dbReference type="Pfam" id="PF00528">
    <property type="entry name" value="BPD_transp_1"/>
    <property type="match status" value="1"/>
</dbReference>
<dbReference type="GO" id="GO:0005886">
    <property type="term" value="C:plasma membrane"/>
    <property type="evidence" value="ECO:0007669"/>
    <property type="project" value="UniProtKB-SubCell"/>
</dbReference>
<comment type="caution">
    <text evidence="7">The sequence shown here is derived from an EMBL/GenBank/DDBJ whole genome shotgun (WGS) entry which is preliminary data.</text>
</comment>
<dbReference type="InterPro" id="IPR000515">
    <property type="entry name" value="MetI-like"/>
</dbReference>
<organism evidence="7 8">
    <name type="scientific">Bosea vaviloviae</name>
    <dbReference type="NCBI Taxonomy" id="1526658"/>
    <lineage>
        <taxon>Bacteria</taxon>
        <taxon>Pseudomonadati</taxon>
        <taxon>Pseudomonadota</taxon>
        <taxon>Alphaproteobacteria</taxon>
        <taxon>Hyphomicrobiales</taxon>
        <taxon>Boseaceae</taxon>
        <taxon>Bosea</taxon>
    </lineage>
</organism>
<evidence type="ECO:0000313" key="8">
    <source>
        <dbReference type="Proteomes" id="UP000037822"/>
    </source>
</evidence>
<dbReference type="InterPro" id="IPR017664">
    <property type="entry name" value="AminoethylPonate_ABC_perm-1"/>
</dbReference>
<dbReference type="InterPro" id="IPR035906">
    <property type="entry name" value="MetI-like_sf"/>
</dbReference>
<dbReference type="SUPFAM" id="SSF161098">
    <property type="entry name" value="MetI-like"/>
    <property type="match status" value="2"/>
</dbReference>
<gene>
    <name evidence="7" type="ORF">AE618_19140</name>
</gene>
<name>A0A0N1F2I0_9HYPH</name>
<protein>
    <recommendedName>
        <fullName evidence="6">ABC transmembrane type-1 domain-containing protein</fullName>
    </recommendedName>
</protein>
<feature type="transmembrane region" description="Helical" evidence="5">
    <location>
        <begin position="460"/>
        <end position="478"/>
    </location>
</feature>
<reference evidence="7 8" key="1">
    <citation type="submission" date="2015-07" db="EMBL/GenBank/DDBJ databases">
        <title>Whole genome sequencing of Bosea vaviloviae isolated from cave pool.</title>
        <authorList>
            <person name="Tan N.E.H."/>
            <person name="Lee Y.P."/>
            <person name="Gan H.M."/>
            <person name="Barton H."/>
            <person name="Savka M.A."/>
        </authorList>
    </citation>
    <scope>NUCLEOTIDE SEQUENCE [LARGE SCALE GENOMIC DNA]</scope>
    <source>
        <strain evidence="7 8">SD260</strain>
    </source>
</reference>
<accession>A0A0N1F2I0</accession>
<dbReference type="PANTHER" id="PTHR43496:SF1">
    <property type="entry name" value="POLYGALACTURONAN_RHAMNOGALACTURONAN TRANSPORT SYSTEM PERMEASE PROTEIN YTEP"/>
    <property type="match status" value="1"/>
</dbReference>
<evidence type="ECO:0000313" key="7">
    <source>
        <dbReference type="EMBL" id="KPH79429.1"/>
    </source>
</evidence>
<keyword evidence="2 5" id="KW-0812">Transmembrane</keyword>
<feature type="transmembrane region" description="Helical" evidence="5">
    <location>
        <begin position="97"/>
        <end position="119"/>
    </location>
</feature>
<keyword evidence="4 5" id="KW-0472">Membrane</keyword>
<sequence length="550" mass="59266">MPDLTGKALPPVLLLVLGTVTVLPISALLIRAFLGRDGGFVGLDNFIRYATEPGLAVAAWNSTSLSAIATVIVMALAFPYAYALVRTRMPGRGFFRVMALLPLLAPSLLPAFGLVFLFGNQGWLKHWLLGESLYGPVGIVMASAFYAFPHAVLILSAGLSAGDQRHYEAARALKAGPWRRFVSVTLPSCRYAAISAASIVYILVFTDFGIPSVVGGSTNVLATDIYKLVIGRFDFEMGAVVGVLLLLPAVIAYGIDWFARRSQRSMITGKSVPIQPERLVWRDAALLAFACVVTCVILGIIGMAIYGSLVRFWPYNLTLGLQNYERLFTDDDEFRALGNSLVLATGAALIGTTMVALSGWLVARKLGASGVRNGLQAVAMVPVAVPGLVLGLGYVFFFNNPVNPLHGLQGTMLLIMLCTVAHFYTVPHLMAVNELQRLDREIDMAAQALRVRPAGSARRVFLPVLLPTLVDIAGYFFVNAMTTVSALIFLFTAQTRVAAIAVINLVEGSRIGQAAAFAVLIMALSMVATAIQMVLRGLVLRSQSWRRRTT</sequence>
<feature type="transmembrane region" description="Helical" evidence="5">
    <location>
        <begin position="237"/>
        <end position="259"/>
    </location>
</feature>
<evidence type="ECO:0000256" key="2">
    <source>
        <dbReference type="ARBA" id="ARBA00022692"/>
    </source>
</evidence>
<dbReference type="PROSITE" id="PS50928">
    <property type="entry name" value="ABC_TM1"/>
    <property type="match status" value="2"/>
</dbReference>
<proteinExistence type="inferred from homology"/>
<dbReference type="PANTHER" id="PTHR43496">
    <property type="entry name" value="PROTEIN LPLB"/>
    <property type="match status" value="1"/>
</dbReference>
<feature type="transmembrane region" description="Helical" evidence="5">
    <location>
        <begin position="12"/>
        <end position="34"/>
    </location>
</feature>
<evidence type="ECO:0000256" key="1">
    <source>
        <dbReference type="ARBA" id="ARBA00004651"/>
    </source>
</evidence>
<feature type="transmembrane region" description="Helical" evidence="5">
    <location>
        <begin position="139"/>
        <end position="160"/>
    </location>
</feature>
<feature type="transmembrane region" description="Helical" evidence="5">
    <location>
        <begin position="341"/>
        <end position="363"/>
    </location>
</feature>
<evidence type="ECO:0000259" key="6">
    <source>
        <dbReference type="PROSITE" id="PS50928"/>
    </source>
</evidence>
<dbReference type="NCBIfam" id="TIGR03262">
    <property type="entry name" value="PhnU2"/>
    <property type="match status" value="1"/>
</dbReference>
<keyword evidence="8" id="KW-1185">Reference proteome</keyword>
<dbReference type="Proteomes" id="UP000037822">
    <property type="component" value="Unassembled WGS sequence"/>
</dbReference>
<feature type="transmembrane region" description="Helical" evidence="5">
    <location>
        <begin position="375"/>
        <end position="398"/>
    </location>
</feature>
<evidence type="ECO:0000256" key="5">
    <source>
        <dbReference type="RuleBase" id="RU363032"/>
    </source>
</evidence>
<feature type="domain" description="ABC transmembrane type-1" evidence="6">
    <location>
        <begin position="59"/>
        <end position="256"/>
    </location>
</feature>
<feature type="domain" description="ABC transmembrane type-1" evidence="6">
    <location>
        <begin position="337"/>
        <end position="532"/>
    </location>
</feature>
<feature type="transmembrane region" description="Helical" evidence="5">
    <location>
        <begin position="515"/>
        <end position="535"/>
    </location>
</feature>
<dbReference type="GO" id="GO:0055085">
    <property type="term" value="P:transmembrane transport"/>
    <property type="evidence" value="ECO:0007669"/>
    <property type="project" value="InterPro"/>
</dbReference>
<dbReference type="CDD" id="cd06261">
    <property type="entry name" value="TM_PBP2"/>
    <property type="match status" value="2"/>
</dbReference>
<dbReference type="PATRIC" id="fig|1526658.3.peg.1453"/>
<feature type="transmembrane region" description="Helical" evidence="5">
    <location>
        <begin position="65"/>
        <end position="85"/>
    </location>
</feature>
<comment type="similarity">
    <text evidence="5">Belongs to the binding-protein-dependent transport system permease family.</text>
</comment>
<feature type="transmembrane region" description="Helical" evidence="5">
    <location>
        <begin position="410"/>
        <end position="432"/>
    </location>
</feature>
<dbReference type="EMBL" id="LGSZ01000050">
    <property type="protein sequence ID" value="KPH79429.1"/>
    <property type="molecule type" value="Genomic_DNA"/>
</dbReference>
<dbReference type="AlphaFoldDB" id="A0A0N1F2I0"/>
<evidence type="ECO:0000256" key="3">
    <source>
        <dbReference type="ARBA" id="ARBA00022989"/>
    </source>
</evidence>
<dbReference type="Gene3D" id="1.10.3720.10">
    <property type="entry name" value="MetI-like"/>
    <property type="match status" value="2"/>
</dbReference>
<keyword evidence="5" id="KW-0813">Transport</keyword>
<evidence type="ECO:0000256" key="4">
    <source>
        <dbReference type="ARBA" id="ARBA00023136"/>
    </source>
</evidence>
<keyword evidence="3 5" id="KW-1133">Transmembrane helix</keyword>
<comment type="subcellular location">
    <subcellularLocation>
        <location evidence="1 5">Cell membrane</location>
        <topology evidence="1 5">Multi-pass membrane protein</topology>
    </subcellularLocation>
</comment>